<dbReference type="Proteomes" id="UP000324021">
    <property type="component" value="Unassembled WGS sequence"/>
</dbReference>
<keyword evidence="1" id="KW-0812">Transmembrane</keyword>
<proteinExistence type="predicted"/>
<dbReference type="EMBL" id="FMZP01000099">
    <property type="protein sequence ID" value="SDE01367.1"/>
    <property type="molecule type" value="Genomic_DNA"/>
</dbReference>
<evidence type="ECO:0000256" key="1">
    <source>
        <dbReference type="SAM" id="Phobius"/>
    </source>
</evidence>
<dbReference type="STRING" id="392421.SAMN04488694_1653"/>
<reference evidence="4 5" key="1">
    <citation type="submission" date="2016-10" db="EMBL/GenBank/DDBJ databases">
        <authorList>
            <person name="Varghese N."/>
            <person name="Submissions S."/>
        </authorList>
    </citation>
    <scope>NUCLEOTIDE SEQUENCE [LARGE SCALE GENOMIC DNA]</scope>
    <source>
        <strain evidence="2 5">CDM_1</strain>
        <strain evidence="4">CDM_6</strain>
    </source>
</reference>
<evidence type="ECO:0000313" key="5">
    <source>
        <dbReference type="Proteomes" id="UP000324021"/>
    </source>
</evidence>
<name>A0A1I0JU56_9EURY</name>
<evidence type="ECO:0000313" key="2">
    <source>
        <dbReference type="EMBL" id="SDE01367.1"/>
    </source>
</evidence>
<feature type="transmembrane region" description="Helical" evidence="1">
    <location>
        <begin position="6"/>
        <end position="25"/>
    </location>
</feature>
<dbReference type="EMBL" id="FOIC01000065">
    <property type="protein sequence ID" value="SEU14252.1"/>
    <property type="molecule type" value="Genomic_DNA"/>
</dbReference>
<gene>
    <name evidence="3" type="ORF">SAMN04488694_1653</name>
    <name evidence="2" type="ORF">SAMN05192552_10994</name>
</gene>
<dbReference type="Proteomes" id="UP000199320">
    <property type="component" value="Unassembled WGS sequence"/>
</dbReference>
<accession>A0A1I0JU56</accession>
<protein>
    <submittedName>
        <fullName evidence="3">Uncharacterized protein</fullName>
    </submittedName>
</protein>
<evidence type="ECO:0000313" key="3">
    <source>
        <dbReference type="EMBL" id="SEU14252.1"/>
    </source>
</evidence>
<organism evidence="3 4">
    <name type="scientific">Natrinema hispanicum</name>
    <dbReference type="NCBI Taxonomy" id="392421"/>
    <lineage>
        <taxon>Archaea</taxon>
        <taxon>Methanobacteriati</taxon>
        <taxon>Methanobacteriota</taxon>
        <taxon>Stenosarchaea group</taxon>
        <taxon>Halobacteria</taxon>
        <taxon>Halobacteriales</taxon>
        <taxon>Natrialbaceae</taxon>
        <taxon>Natrinema</taxon>
    </lineage>
</organism>
<keyword evidence="1" id="KW-1133">Transmembrane helix</keyword>
<keyword evidence="4" id="KW-1185">Reference proteome</keyword>
<feature type="transmembrane region" description="Helical" evidence="1">
    <location>
        <begin position="37"/>
        <end position="58"/>
    </location>
</feature>
<reference evidence="3" key="2">
    <citation type="submission" date="2016-10" db="EMBL/GenBank/DDBJ databases">
        <authorList>
            <person name="de Groot N.N."/>
        </authorList>
    </citation>
    <scope>NUCLEOTIDE SEQUENCE [LARGE SCALE GENOMIC DNA]</scope>
    <source>
        <strain evidence="3">CDM_6</strain>
    </source>
</reference>
<sequence>MEDTPVIQLVTLWFVVLIYIQTGSGGSGAVNMIIETVAILLVYILPLTLIIFTALRLFDN</sequence>
<keyword evidence="1" id="KW-0472">Membrane</keyword>
<dbReference type="AlphaFoldDB" id="A0A1I0JU56"/>
<evidence type="ECO:0000313" key="4">
    <source>
        <dbReference type="Proteomes" id="UP000199320"/>
    </source>
</evidence>